<protein>
    <submittedName>
        <fullName evidence="3">Uncharacterized protein LOC127565310</fullName>
    </submittedName>
</protein>
<evidence type="ECO:0000313" key="3">
    <source>
        <dbReference type="RefSeq" id="XP_051859219.1"/>
    </source>
</evidence>
<dbReference type="OrthoDB" id="7883004at2759"/>
<gene>
    <name evidence="3" type="primary">LOC127565310</name>
</gene>
<reference evidence="3" key="1">
    <citation type="submission" date="2025-08" db="UniProtKB">
        <authorList>
            <consortium name="RefSeq"/>
        </authorList>
    </citation>
    <scope>IDENTIFICATION</scope>
    <source>
        <strain evidence="3">15112-1751.03</strain>
        <tissue evidence="3">Whole Adult</tissue>
    </source>
</reference>
<keyword evidence="2" id="KW-1185">Reference proteome</keyword>
<dbReference type="AlphaFoldDB" id="A0A9C6SUE2"/>
<proteinExistence type="predicted"/>
<name>A0A9C6SUE2_DROAB</name>
<organism evidence="2 3">
    <name type="scientific">Drosophila albomicans</name>
    <name type="common">Fruit fly</name>
    <dbReference type="NCBI Taxonomy" id="7291"/>
    <lineage>
        <taxon>Eukaryota</taxon>
        <taxon>Metazoa</taxon>
        <taxon>Ecdysozoa</taxon>
        <taxon>Arthropoda</taxon>
        <taxon>Hexapoda</taxon>
        <taxon>Insecta</taxon>
        <taxon>Pterygota</taxon>
        <taxon>Neoptera</taxon>
        <taxon>Endopterygota</taxon>
        <taxon>Diptera</taxon>
        <taxon>Brachycera</taxon>
        <taxon>Muscomorpha</taxon>
        <taxon>Ephydroidea</taxon>
        <taxon>Drosophilidae</taxon>
        <taxon>Drosophila</taxon>
    </lineage>
</organism>
<feature type="transmembrane region" description="Helical" evidence="1">
    <location>
        <begin position="239"/>
        <end position="258"/>
    </location>
</feature>
<evidence type="ECO:0000256" key="1">
    <source>
        <dbReference type="SAM" id="Phobius"/>
    </source>
</evidence>
<keyword evidence="1" id="KW-1133">Transmembrane helix</keyword>
<accession>A0A9C6SUE2</accession>
<dbReference type="GeneID" id="127565310"/>
<keyword evidence="1" id="KW-0812">Transmembrane</keyword>
<keyword evidence="1" id="KW-0472">Membrane</keyword>
<sequence length="283" mass="32088">MPVTEMPENSSDSADAVVVDIEGNDCKSNANAKNIGWNVKKPEQPSNLSPPKFLADVQESHKHITDRFVELLSLFENYSRIMANEQMPYKPQSKLKRTQSEKFTKEHTQLERNSSELLRATVSLNRMQLSNSTLLATPCKVTRESACQTSSHEVSHEKDDKRQLLMALEKSGKIMQDRRSENLMTSAPYQHTLHIEVESVSSATALQRAPLRQRMWQVAVEAWRSLVACFAMMGENFTYVLFVVLCLWCLYLIISHYYSFLGSSLSPRGDATSTLARVRGKPI</sequence>
<dbReference type="RefSeq" id="XP_051859219.1">
    <property type="nucleotide sequence ID" value="XM_052003259.1"/>
</dbReference>
<evidence type="ECO:0000313" key="2">
    <source>
        <dbReference type="Proteomes" id="UP000515160"/>
    </source>
</evidence>
<dbReference type="Proteomes" id="UP000515160">
    <property type="component" value="Chromosome 2L"/>
</dbReference>